<reference evidence="9 10" key="1">
    <citation type="submission" date="2019-05" db="EMBL/GenBank/DDBJ databases">
        <title>Draft Genome Sequences of Six Type Strains of the Genus Massilia.</title>
        <authorList>
            <person name="Miess H."/>
            <person name="Frediansyhah A."/>
            <person name="Gross H."/>
        </authorList>
    </citation>
    <scope>NUCLEOTIDE SEQUENCE [LARGE SCALE GENOMIC DNA]</scope>
    <source>
        <strain evidence="9 10">DSMZ 26121</strain>
    </source>
</reference>
<dbReference type="Proteomes" id="UP000298763">
    <property type="component" value="Chromosome"/>
</dbReference>
<dbReference type="AlphaFoldDB" id="A0A4P8HK33"/>
<dbReference type="Gene3D" id="2.102.10.10">
    <property type="entry name" value="Rieske [2Fe-2S] iron-sulphur domain"/>
    <property type="match status" value="1"/>
</dbReference>
<accession>A0A4P8HK33</accession>
<dbReference type="InterPro" id="IPR050584">
    <property type="entry name" value="Cholesterol_7-desaturase"/>
</dbReference>
<dbReference type="Proteomes" id="UP000584325">
    <property type="component" value="Unassembled WGS sequence"/>
</dbReference>
<keyword evidence="1" id="KW-0001">2Fe-2S</keyword>
<evidence type="ECO:0000313" key="9">
    <source>
        <dbReference type="EMBL" id="QCP09937.1"/>
    </source>
</evidence>
<evidence type="ECO:0000256" key="5">
    <source>
        <dbReference type="ARBA" id="ARBA00023014"/>
    </source>
</evidence>
<keyword evidence="10" id="KW-1185">Reference proteome</keyword>
<evidence type="ECO:0000313" key="8">
    <source>
        <dbReference type="EMBL" id="MBB3219921.1"/>
    </source>
</evidence>
<dbReference type="GO" id="GO:0016491">
    <property type="term" value="F:oxidoreductase activity"/>
    <property type="evidence" value="ECO:0007669"/>
    <property type="project" value="UniProtKB-KW"/>
</dbReference>
<proteinExistence type="predicted"/>
<dbReference type="RefSeq" id="WP_137312823.1">
    <property type="nucleotide sequence ID" value="NZ_CP040017.1"/>
</dbReference>
<evidence type="ECO:0000256" key="4">
    <source>
        <dbReference type="ARBA" id="ARBA00023004"/>
    </source>
</evidence>
<name>A0A4P8HK33_9BURK</name>
<dbReference type="PROSITE" id="PS00570">
    <property type="entry name" value="RING_HYDROXYL_ALPHA"/>
    <property type="match status" value="1"/>
</dbReference>
<protein>
    <submittedName>
        <fullName evidence="9">Rieske (2Fe-2S) protein</fullName>
    </submittedName>
</protein>
<reference evidence="8 11" key="2">
    <citation type="submission" date="2020-08" db="EMBL/GenBank/DDBJ databases">
        <title>Genomic Encyclopedia of Type Strains, Phase III (KMG-III): the genomes of soil and plant-associated and newly described type strains.</title>
        <authorList>
            <person name="Whitman W."/>
        </authorList>
    </citation>
    <scope>NUCLEOTIDE SEQUENCE [LARGE SCALE GENOMIC DNA]</scope>
    <source>
        <strain evidence="8 11">CECT 7753</strain>
    </source>
</reference>
<evidence type="ECO:0000259" key="7">
    <source>
        <dbReference type="PROSITE" id="PS51296"/>
    </source>
</evidence>
<evidence type="ECO:0000256" key="3">
    <source>
        <dbReference type="ARBA" id="ARBA00023002"/>
    </source>
</evidence>
<dbReference type="InterPro" id="IPR017941">
    <property type="entry name" value="Rieske_2Fe-2S"/>
</dbReference>
<keyword evidence="2" id="KW-0479">Metal-binding</keyword>
<dbReference type="EMBL" id="JACHXS010000001">
    <property type="protein sequence ID" value="MBB3219921.1"/>
    <property type="molecule type" value="Genomic_DNA"/>
</dbReference>
<dbReference type="PANTHER" id="PTHR21266">
    <property type="entry name" value="IRON-SULFUR DOMAIN CONTAINING PROTEIN"/>
    <property type="match status" value="1"/>
</dbReference>
<sequence length="315" mass="33808">MTSGQWWIVALSGQLAPGKTLAVVCDGREVALFRDANGTAFALEDRCPHRRVLLSPGQVRPGGLQCPYHGWTFDGASGRCTDIPNLRRDEKIPPAMAQAYPVGELNGFIHVYAGGAAVQGTLPGVSYRPAGREYTGSAVVPIAFDDYLDVMLDGPECLVDFPGVTITDFFLGDPRRDGRHLLLDRGAVWQGRGPGPAFVRDHPLLVRARVPLSGGDIVMALLDAAERPLVTLFIAATAGRRGTTSLVWRGFAHAHAHMGPPGWRLRRLAGAPPFTVRTALDGRAIAALVAAPSRERRTGAASGIDEEKECLHAQR</sequence>
<dbReference type="GO" id="GO:0051537">
    <property type="term" value="F:2 iron, 2 sulfur cluster binding"/>
    <property type="evidence" value="ECO:0007669"/>
    <property type="project" value="UniProtKB-KW"/>
</dbReference>
<evidence type="ECO:0000256" key="2">
    <source>
        <dbReference type="ARBA" id="ARBA00022723"/>
    </source>
</evidence>
<evidence type="ECO:0000256" key="6">
    <source>
        <dbReference type="SAM" id="MobiDB-lite"/>
    </source>
</evidence>
<keyword evidence="4" id="KW-0408">Iron</keyword>
<keyword evidence="5" id="KW-0411">Iron-sulfur</keyword>
<dbReference type="OrthoDB" id="9769355at2"/>
<dbReference type="PANTHER" id="PTHR21266:SF57">
    <property type="entry name" value="3-CHLOROBENZOATE-3,4-DIOXYGENASE"/>
    <property type="match status" value="1"/>
</dbReference>
<dbReference type="Pfam" id="PF00355">
    <property type="entry name" value="Rieske"/>
    <property type="match status" value="1"/>
</dbReference>
<dbReference type="SUPFAM" id="SSF50022">
    <property type="entry name" value="ISP domain"/>
    <property type="match status" value="1"/>
</dbReference>
<feature type="domain" description="Rieske" evidence="7">
    <location>
        <begin position="7"/>
        <end position="111"/>
    </location>
</feature>
<feature type="region of interest" description="Disordered" evidence="6">
    <location>
        <begin position="296"/>
        <end position="315"/>
    </location>
</feature>
<gene>
    <name evidence="9" type="ORF">FCL38_05515</name>
    <name evidence="8" type="ORF">FHS02_000708</name>
</gene>
<keyword evidence="3" id="KW-0560">Oxidoreductase</keyword>
<dbReference type="CDD" id="cd03469">
    <property type="entry name" value="Rieske_RO_Alpha_N"/>
    <property type="match status" value="1"/>
</dbReference>
<dbReference type="PROSITE" id="PS51296">
    <property type="entry name" value="RIESKE"/>
    <property type="match status" value="1"/>
</dbReference>
<evidence type="ECO:0000313" key="11">
    <source>
        <dbReference type="Proteomes" id="UP000584325"/>
    </source>
</evidence>
<organism evidence="8 11">
    <name type="scientific">Pseudoduganella umbonata</name>
    <dbReference type="NCBI Taxonomy" id="864828"/>
    <lineage>
        <taxon>Bacteria</taxon>
        <taxon>Pseudomonadati</taxon>
        <taxon>Pseudomonadota</taxon>
        <taxon>Betaproteobacteria</taxon>
        <taxon>Burkholderiales</taxon>
        <taxon>Oxalobacteraceae</taxon>
        <taxon>Telluria group</taxon>
        <taxon>Pseudoduganella</taxon>
    </lineage>
</organism>
<evidence type="ECO:0000256" key="1">
    <source>
        <dbReference type="ARBA" id="ARBA00022714"/>
    </source>
</evidence>
<dbReference type="InterPro" id="IPR015881">
    <property type="entry name" value="ARHD_Rieske_2Fe_2S"/>
</dbReference>
<dbReference type="InterPro" id="IPR036922">
    <property type="entry name" value="Rieske_2Fe-2S_sf"/>
</dbReference>
<dbReference type="EMBL" id="CP040017">
    <property type="protein sequence ID" value="QCP09937.1"/>
    <property type="molecule type" value="Genomic_DNA"/>
</dbReference>
<evidence type="ECO:0000313" key="10">
    <source>
        <dbReference type="Proteomes" id="UP000298763"/>
    </source>
</evidence>
<dbReference type="GO" id="GO:0005506">
    <property type="term" value="F:iron ion binding"/>
    <property type="evidence" value="ECO:0007669"/>
    <property type="project" value="InterPro"/>
</dbReference>